<proteinExistence type="predicted"/>
<dbReference type="Proteomes" id="UP001454036">
    <property type="component" value="Unassembled WGS sequence"/>
</dbReference>
<evidence type="ECO:0000313" key="2">
    <source>
        <dbReference type="EMBL" id="GAA0152032.1"/>
    </source>
</evidence>
<dbReference type="InterPro" id="IPR043502">
    <property type="entry name" value="DNA/RNA_pol_sf"/>
</dbReference>
<reference evidence="2 3" key="1">
    <citation type="submission" date="2024-01" db="EMBL/GenBank/DDBJ databases">
        <title>The complete chloroplast genome sequence of Lithospermum erythrorhizon: insights into the phylogenetic relationship among Boraginaceae species and the maternal lineages of purple gromwells.</title>
        <authorList>
            <person name="Okada T."/>
            <person name="Watanabe K."/>
        </authorList>
    </citation>
    <scope>NUCLEOTIDE SEQUENCE [LARGE SCALE GENOMIC DNA]</scope>
</reference>
<dbReference type="InterPro" id="IPR000477">
    <property type="entry name" value="RT_dom"/>
</dbReference>
<feature type="domain" description="Reverse transcriptase" evidence="1">
    <location>
        <begin position="358"/>
        <end position="637"/>
    </location>
</feature>
<keyword evidence="3" id="KW-1185">Reference proteome</keyword>
<name>A0AAV3PJV0_LITER</name>
<dbReference type="PANTHER" id="PTHR46890:SF48">
    <property type="entry name" value="RNA-DIRECTED DNA POLYMERASE"/>
    <property type="match status" value="1"/>
</dbReference>
<dbReference type="InterPro" id="IPR052343">
    <property type="entry name" value="Retrotransposon-Effector_Assoc"/>
</dbReference>
<organism evidence="2 3">
    <name type="scientific">Lithospermum erythrorhizon</name>
    <name type="common">Purple gromwell</name>
    <name type="synonym">Lithospermum officinale var. erythrorhizon</name>
    <dbReference type="NCBI Taxonomy" id="34254"/>
    <lineage>
        <taxon>Eukaryota</taxon>
        <taxon>Viridiplantae</taxon>
        <taxon>Streptophyta</taxon>
        <taxon>Embryophyta</taxon>
        <taxon>Tracheophyta</taxon>
        <taxon>Spermatophyta</taxon>
        <taxon>Magnoliopsida</taxon>
        <taxon>eudicotyledons</taxon>
        <taxon>Gunneridae</taxon>
        <taxon>Pentapetalae</taxon>
        <taxon>asterids</taxon>
        <taxon>lamiids</taxon>
        <taxon>Boraginales</taxon>
        <taxon>Boraginaceae</taxon>
        <taxon>Boraginoideae</taxon>
        <taxon>Lithospermeae</taxon>
        <taxon>Lithospermum</taxon>
    </lineage>
</organism>
<comment type="caution">
    <text evidence="2">The sequence shown here is derived from an EMBL/GenBank/DDBJ whole genome shotgun (WGS) entry which is preliminary data.</text>
</comment>
<accession>A0AAV3PJV0</accession>
<dbReference type="SUPFAM" id="SSF56219">
    <property type="entry name" value="DNase I-like"/>
    <property type="match status" value="1"/>
</dbReference>
<dbReference type="SUPFAM" id="SSF56672">
    <property type="entry name" value="DNA/RNA polymerases"/>
    <property type="match status" value="1"/>
</dbReference>
<protein>
    <recommendedName>
        <fullName evidence="1">Reverse transcriptase domain-containing protein</fullName>
    </recommendedName>
</protein>
<dbReference type="PROSITE" id="PS50878">
    <property type="entry name" value="RT_POL"/>
    <property type="match status" value="1"/>
</dbReference>
<dbReference type="PANTHER" id="PTHR46890">
    <property type="entry name" value="NON-LTR RETROLELEMENT REVERSE TRANSCRIPTASE-LIKE PROTEIN-RELATED"/>
    <property type="match status" value="1"/>
</dbReference>
<dbReference type="InterPro" id="IPR036691">
    <property type="entry name" value="Endo/exonu/phosph_ase_sf"/>
</dbReference>
<dbReference type="Gene3D" id="3.60.10.10">
    <property type="entry name" value="Endonuclease/exonuclease/phosphatase"/>
    <property type="match status" value="1"/>
</dbReference>
<evidence type="ECO:0000313" key="3">
    <source>
        <dbReference type="Proteomes" id="UP001454036"/>
    </source>
</evidence>
<dbReference type="Pfam" id="PF00078">
    <property type="entry name" value="RVT_1"/>
    <property type="match status" value="1"/>
</dbReference>
<dbReference type="CDD" id="cd01650">
    <property type="entry name" value="RT_nLTR_like"/>
    <property type="match status" value="1"/>
</dbReference>
<dbReference type="AlphaFoldDB" id="A0AAV3PJV0"/>
<dbReference type="EMBL" id="BAABME010017955">
    <property type="protein sequence ID" value="GAA0152032.1"/>
    <property type="molecule type" value="Genomic_DNA"/>
</dbReference>
<evidence type="ECO:0000259" key="1">
    <source>
        <dbReference type="PROSITE" id="PS50878"/>
    </source>
</evidence>
<sequence length="669" mass="75338">MQDRKPLWRDLILLSRTCSPWVVMGDFNALSSFSEQKGAKSSNPTSMKDFNNCINDSHLTDAGFIGSNFTRACGNNYSRLDRVLCESAFLDLFPALTVRHLSRTNSDHSPLLINVKNLQAQNMWIHHEGLFAVVKKCWDTQIIGEPLWVLCTKLKALKYVLKAWNLEVFGNVTSMVESSEEAVQICEHNFESSGSEEDRINLLQAKDLHNKNLAIEEDFLTQKCGVRWIKEGDKSTAYFHSVLKQKHRKKNIGGTLVDGSWLTSQEDIKNSAVDYFQDIFTSNPVFPEDEDLAFDCIPSLVTEQQNNFLLAPPSLQEVKSVVFGMDKHSAAGTDGFNGVFFQHFWSIIDKDVHNAVLSFFAGTPLPKGMSSTVISLIPKCEGPLTWKQYRPISLCTFANKILSKIMNSRLALVLPSIISVFQAGFIHGRLIQDNILLAQELIHNIDHPVPGGNVVLKLDMSRAFDMLSWDFLKVILKKFGFSPAWINLVMNNINNSWFSILINGEAAGYFKSTKGIRQGDPLSPSLFILAEDYLLRSLAQLQSQFPSMAFNTKCKVIIPCLAFADDCLLFCNGSKSALKKTTELLTHYQAVSGQLINKGKSSYITSSKLNPARIKKIQLYSGFKKEDLPFNYLDFVFWRQDYLDPNCAIYLAPLLPPSAQDPYVCQRQN</sequence>
<gene>
    <name evidence="2" type="ORF">LIER_37405</name>
</gene>